<gene>
    <name evidence="2" type="ORF">GCM10010970_01800</name>
</gene>
<accession>A0ABQ2P450</accession>
<keyword evidence="3" id="KW-1185">Reference proteome</keyword>
<sequence>MLSRKLAPPLVLAVLAGLIFASCGSPGLNASPQPLPVKVDVTRTLQQDAGLYHFLARTDAQGRISSVVLVHGFLHPTRKRVVIPEQGMQPGLRMEDYAWPVLTSTQEPVVGLAEPLPLHQVYRTADGTTVVQDDAALGRAGNNLFGEAIYHATLPDGFVFTPGAATQPVRVQLAAHDVSGMPVATVLQGYVAQAGGLERFALDRLVAGSGARMPPGAMIYTERFTYGADQILFQPDPQERTLPDIDTLGLQGGHLLEVSGWNGTRPRLVFDADASHPEDAWWESLTGYGADGRVYRAEYDRAGSTITRMPAFNHVAAMAIAAAVKRGWQPDQILALAPARH</sequence>
<dbReference type="EMBL" id="BMLX01000001">
    <property type="protein sequence ID" value="GGP17837.1"/>
    <property type="molecule type" value="Genomic_DNA"/>
</dbReference>
<evidence type="ECO:0000313" key="2">
    <source>
        <dbReference type="EMBL" id="GGP17837.1"/>
    </source>
</evidence>
<keyword evidence="1" id="KW-0732">Signal</keyword>
<reference evidence="3" key="1">
    <citation type="journal article" date="2019" name="Int. J. Syst. Evol. Microbiol.">
        <title>The Global Catalogue of Microorganisms (GCM) 10K type strain sequencing project: providing services to taxonomists for standard genome sequencing and annotation.</title>
        <authorList>
            <consortium name="The Broad Institute Genomics Platform"/>
            <consortium name="The Broad Institute Genome Sequencing Center for Infectious Disease"/>
            <person name="Wu L."/>
            <person name="Ma J."/>
        </authorList>
    </citation>
    <scope>NUCLEOTIDE SEQUENCE [LARGE SCALE GENOMIC DNA]</scope>
    <source>
        <strain evidence="3">CGMCC 1.8859</strain>
    </source>
</reference>
<protein>
    <submittedName>
        <fullName evidence="2">Uncharacterized protein</fullName>
    </submittedName>
</protein>
<evidence type="ECO:0000256" key="1">
    <source>
        <dbReference type="SAM" id="SignalP"/>
    </source>
</evidence>
<comment type="caution">
    <text evidence="2">The sequence shown here is derived from an EMBL/GenBank/DDBJ whole genome shotgun (WGS) entry which is preliminary data.</text>
</comment>
<organism evidence="2 3">
    <name type="scientific">Silvimonas iriomotensis</name>
    <dbReference type="NCBI Taxonomy" id="449662"/>
    <lineage>
        <taxon>Bacteria</taxon>
        <taxon>Pseudomonadati</taxon>
        <taxon>Pseudomonadota</taxon>
        <taxon>Betaproteobacteria</taxon>
        <taxon>Neisseriales</taxon>
        <taxon>Chitinibacteraceae</taxon>
        <taxon>Silvimonas</taxon>
    </lineage>
</organism>
<name>A0ABQ2P450_9NEIS</name>
<feature type="chain" id="PRO_5046930774" evidence="1">
    <location>
        <begin position="22"/>
        <end position="341"/>
    </location>
</feature>
<dbReference type="PROSITE" id="PS51257">
    <property type="entry name" value="PROKAR_LIPOPROTEIN"/>
    <property type="match status" value="1"/>
</dbReference>
<proteinExistence type="predicted"/>
<feature type="signal peptide" evidence="1">
    <location>
        <begin position="1"/>
        <end position="21"/>
    </location>
</feature>
<dbReference type="RefSeq" id="WP_188701376.1">
    <property type="nucleotide sequence ID" value="NZ_BMLX01000001.1"/>
</dbReference>
<evidence type="ECO:0000313" key="3">
    <source>
        <dbReference type="Proteomes" id="UP000637267"/>
    </source>
</evidence>
<dbReference type="Proteomes" id="UP000637267">
    <property type="component" value="Unassembled WGS sequence"/>
</dbReference>